<dbReference type="Proteomes" id="UP000196074">
    <property type="component" value="Unassembled WGS sequence"/>
</dbReference>
<evidence type="ECO:0000313" key="6">
    <source>
        <dbReference type="Proteomes" id="UP000588071"/>
    </source>
</evidence>
<dbReference type="RefSeq" id="WP_016250250.1">
    <property type="nucleotide sequence ID" value="NZ_CP010064.1"/>
</dbReference>
<evidence type="ECO:0000256" key="1">
    <source>
        <dbReference type="SAM" id="Phobius"/>
    </source>
</evidence>
<reference evidence="3 6" key="3">
    <citation type="submission" date="2020-04" db="EMBL/GenBank/DDBJ databases">
        <authorList>
            <person name="Hitch T.C.A."/>
            <person name="Wylensek D."/>
            <person name="Clavel T."/>
        </authorList>
    </citation>
    <scope>NUCLEOTIDE SEQUENCE [LARGE SCALE GENOMIC DNA]</scope>
    <source>
        <strain evidence="3 6">WCA-380-WT-3C</strain>
    </source>
</reference>
<dbReference type="PANTHER" id="PTHR14969">
    <property type="entry name" value="SPHINGOSINE-1-PHOSPHATE PHOSPHOHYDROLASE"/>
    <property type="match status" value="1"/>
</dbReference>
<protein>
    <submittedName>
        <fullName evidence="3">Phosphatase PAP2 family protein</fullName>
    </submittedName>
</protein>
<dbReference type="EMBL" id="NFLC01000029">
    <property type="protein sequence ID" value="OUQ08648.1"/>
    <property type="molecule type" value="Genomic_DNA"/>
</dbReference>
<keyword evidence="1" id="KW-1133">Transmembrane helix</keyword>
<reference evidence="4" key="2">
    <citation type="journal article" date="2018" name="BMC Genomics">
        <title>Whole genome sequencing and function prediction of 133 gut anaerobes isolated from chicken caecum in pure cultures.</title>
        <authorList>
            <person name="Medvecky M."/>
            <person name="Cejkova D."/>
            <person name="Polansky O."/>
            <person name="Karasova D."/>
            <person name="Kubasova T."/>
            <person name="Cizek A."/>
            <person name="Rychlik I."/>
        </authorList>
    </citation>
    <scope>NUCLEOTIDE SEQUENCE</scope>
    <source>
        <strain evidence="4">An144</strain>
    </source>
</reference>
<name>A0A0I9WK34_9ENTE</name>
<dbReference type="Gene3D" id="1.20.144.10">
    <property type="entry name" value="Phosphatidic acid phosphatase type 2/haloperoxidase"/>
    <property type="match status" value="2"/>
</dbReference>
<dbReference type="GeneID" id="60870701"/>
<feature type="domain" description="Phosphatidic acid phosphatase type 2/haloperoxidase" evidence="2">
    <location>
        <begin position="87"/>
        <end position="200"/>
    </location>
</feature>
<feature type="transmembrane region" description="Helical" evidence="1">
    <location>
        <begin position="129"/>
        <end position="149"/>
    </location>
</feature>
<dbReference type="Proteomes" id="UP000588071">
    <property type="component" value="Unassembled WGS sequence"/>
</dbReference>
<evidence type="ECO:0000313" key="4">
    <source>
        <dbReference type="EMBL" id="OUQ08648.1"/>
    </source>
</evidence>
<feature type="transmembrane region" description="Helical" evidence="1">
    <location>
        <begin position="7"/>
        <end position="26"/>
    </location>
</feature>
<dbReference type="CDD" id="cd03392">
    <property type="entry name" value="PAP2_like_2"/>
    <property type="match status" value="1"/>
</dbReference>
<reference evidence="5" key="1">
    <citation type="submission" date="2017-04" db="EMBL/GenBank/DDBJ databases">
        <title>Function of individual gut microbiota members based on whole genome sequencing of pure cultures obtained from chicken caecum.</title>
        <authorList>
            <person name="Medvecky M."/>
            <person name="Cejkova D."/>
            <person name="Polansky O."/>
            <person name="Karasova D."/>
            <person name="Kubasova T."/>
            <person name="Cizek A."/>
            <person name="Rychlik I."/>
        </authorList>
    </citation>
    <scope>NUCLEOTIDE SEQUENCE [LARGE SCALE GENOMIC DNA]</scope>
    <source>
        <strain evidence="5">An144</strain>
    </source>
</reference>
<keyword evidence="1" id="KW-0812">Transmembrane</keyword>
<comment type="caution">
    <text evidence="3">The sequence shown here is derived from an EMBL/GenBank/DDBJ whole genome shotgun (WGS) entry which is preliminary data.</text>
</comment>
<gene>
    <name evidence="4" type="ORF">B5E88_10925</name>
    <name evidence="3" type="ORF">HF857_09780</name>
</gene>
<evidence type="ECO:0000313" key="3">
    <source>
        <dbReference type="EMBL" id="NME50499.1"/>
    </source>
</evidence>
<dbReference type="EMBL" id="JABAFV010000019">
    <property type="protein sequence ID" value="NME50499.1"/>
    <property type="molecule type" value="Genomic_DNA"/>
</dbReference>
<feature type="transmembrane region" description="Helical" evidence="1">
    <location>
        <begin position="161"/>
        <end position="179"/>
    </location>
</feature>
<sequence>MTKNKLYYQFAGSCFLLLFAVLTYIAKFYPTTLKGFDTTISQTIQALRPQGTAFFSWITKFANVITMVILTIAIIAVLIYGQRKLEALWLSAGMIGVALALTNIVKVLVHRLRPSGEHLVHAPGYSFPSGHSSGSMVLYGTLIFFVPLFIHNKTSQRICQVILALFILLIGCSRIYLGVHYPSDVLAGYSLGLGWLLLTYPIYAEKRFVQEFNKRA</sequence>
<dbReference type="Pfam" id="PF01569">
    <property type="entry name" value="PAP2"/>
    <property type="match status" value="1"/>
</dbReference>
<feature type="transmembrane region" description="Helical" evidence="1">
    <location>
        <begin position="185"/>
        <end position="204"/>
    </location>
</feature>
<evidence type="ECO:0000259" key="2">
    <source>
        <dbReference type="SMART" id="SM00014"/>
    </source>
</evidence>
<dbReference type="InterPro" id="IPR000326">
    <property type="entry name" value="PAP2/HPO"/>
</dbReference>
<feature type="transmembrane region" description="Helical" evidence="1">
    <location>
        <begin position="61"/>
        <end position="80"/>
    </location>
</feature>
<keyword evidence="1" id="KW-0472">Membrane</keyword>
<dbReference type="AlphaFoldDB" id="A0A0I9WK34"/>
<dbReference type="SMART" id="SM00014">
    <property type="entry name" value="acidPPc"/>
    <property type="match status" value="1"/>
</dbReference>
<evidence type="ECO:0000313" key="5">
    <source>
        <dbReference type="Proteomes" id="UP000196074"/>
    </source>
</evidence>
<organism evidence="3 6">
    <name type="scientific">Enterococcus cecorum</name>
    <dbReference type="NCBI Taxonomy" id="44008"/>
    <lineage>
        <taxon>Bacteria</taxon>
        <taxon>Bacillati</taxon>
        <taxon>Bacillota</taxon>
        <taxon>Bacilli</taxon>
        <taxon>Lactobacillales</taxon>
        <taxon>Enterococcaceae</taxon>
        <taxon>Enterococcus</taxon>
    </lineage>
</organism>
<dbReference type="SUPFAM" id="SSF48317">
    <property type="entry name" value="Acid phosphatase/Vanadium-dependent haloperoxidase"/>
    <property type="match status" value="1"/>
</dbReference>
<dbReference type="PANTHER" id="PTHR14969:SF13">
    <property type="entry name" value="AT30094P"/>
    <property type="match status" value="1"/>
</dbReference>
<dbReference type="InterPro" id="IPR036938">
    <property type="entry name" value="PAP2/HPO_sf"/>
</dbReference>
<accession>A0A0I9WK34</accession>
<proteinExistence type="predicted"/>
<feature type="transmembrane region" description="Helical" evidence="1">
    <location>
        <begin position="87"/>
        <end position="109"/>
    </location>
</feature>